<dbReference type="GO" id="GO:0016740">
    <property type="term" value="F:transferase activity"/>
    <property type="evidence" value="ECO:0007669"/>
    <property type="project" value="UniProtKB-KW"/>
</dbReference>
<dbReference type="InterPro" id="IPR006075">
    <property type="entry name" value="Asn/Gln-tRNA_Trfase_suB/E_cat"/>
</dbReference>
<dbReference type="Pfam" id="PF02934">
    <property type="entry name" value="GatB_N"/>
    <property type="match status" value="1"/>
</dbReference>
<evidence type="ECO:0000259" key="1">
    <source>
        <dbReference type="Pfam" id="PF02934"/>
    </source>
</evidence>
<dbReference type="GO" id="GO:0016874">
    <property type="term" value="F:ligase activity"/>
    <property type="evidence" value="ECO:0007669"/>
    <property type="project" value="UniProtKB-KW"/>
</dbReference>
<accession>T1CXQ5</accession>
<dbReference type="InterPro" id="IPR014746">
    <property type="entry name" value="Gln_synth/guanido_kin_cat_dom"/>
</dbReference>
<keyword evidence="2" id="KW-0808">Transferase</keyword>
<reference evidence="2" key="1">
    <citation type="submission" date="2013-08" db="EMBL/GenBank/DDBJ databases">
        <authorList>
            <person name="Mendez C."/>
            <person name="Richter M."/>
            <person name="Ferrer M."/>
            <person name="Sanchez J."/>
        </authorList>
    </citation>
    <scope>NUCLEOTIDE SEQUENCE</scope>
</reference>
<feature type="non-terminal residue" evidence="2">
    <location>
        <position position="50"/>
    </location>
</feature>
<protein>
    <submittedName>
        <fullName evidence="2">Protein containing Glutamyl-tRNA(Gln) amidotransferase, subunit B/E</fullName>
        <ecNumber evidence="2">6.3.5.-</ecNumber>
    </submittedName>
</protein>
<dbReference type="SUPFAM" id="SSF55931">
    <property type="entry name" value="Glutamine synthetase/guanido kinase"/>
    <property type="match status" value="1"/>
</dbReference>
<organism evidence="2">
    <name type="scientific">mine drainage metagenome</name>
    <dbReference type="NCBI Taxonomy" id="410659"/>
    <lineage>
        <taxon>unclassified sequences</taxon>
        <taxon>metagenomes</taxon>
        <taxon>ecological metagenomes</taxon>
    </lineage>
</organism>
<reference evidence="2" key="2">
    <citation type="journal article" date="2014" name="ISME J.">
        <title>Microbial stratification in low pH oxic and suboxic macroscopic growths along an acid mine drainage.</title>
        <authorList>
            <person name="Mendez-Garcia C."/>
            <person name="Mesa V."/>
            <person name="Sprenger R.R."/>
            <person name="Richter M."/>
            <person name="Diez M.S."/>
            <person name="Solano J."/>
            <person name="Bargiela R."/>
            <person name="Golyshina O.V."/>
            <person name="Manteca A."/>
            <person name="Ramos J.L."/>
            <person name="Gallego J.R."/>
            <person name="Llorente I."/>
            <person name="Martins Dos Santos V.A."/>
            <person name="Jensen O.N."/>
            <person name="Pelaez A.I."/>
            <person name="Sanchez J."/>
            <person name="Ferrer M."/>
        </authorList>
    </citation>
    <scope>NUCLEOTIDE SEQUENCE</scope>
</reference>
<name>T1CXQ5_9ZZZZ</name>
<dbReference type="EMBL" id="AUZY01001419">
    <property type="protein sequence ID" value="EQD74915.1"/>
    <property type="molecule type" value="Genomic_DNA"/>
</dbReference>
<keyword evidence="2" id="KW-0436">Ligase</keyword>
<comment type="caution">
    <text evidence="2">The sequence shown here is derived from an EMBL/GenBank/DDBJ whole genome shotgun (WGS) entry which is preliminary data.</text>
</comment>
<sequence length="50" mass="5577">MKIGLELHQQLATGKLFCPCPSELSEASRSQFFRRLRATSGEAGRSMRPP</sequence>
<dbReference type="EC" id="6.3.5.-" evidence="2"/>
<feature type="domain" description="Aspartyl/Glutamyl-tRNA(Gln) amidotransferase subunit B/E catalytic" evidence="1">
    <location>
        <begin position="1"/>
        <end position="32"/>
    </location>
</feature>
<dbReference type="AlphaFoldDB" id="T1CXQ5"/>
<proteinExistence type="predicted"/>
<gene>
    <name evidence="2" type="ORF">B1B_02405</name>
</gene>
<evidence type="ECO:0000313" key="2">
    <source>
        <dbReference type="EMBL" id="EQD74915.1"/>
    </source>
</evidence>